<protein>
    <submittedName>
        <fullName evidence="1">Uncharacterized protein</fullName>
    </submittedName>
</protein>
<dbReference type="RefSeq" id="WP_139175573.1">
    <property type="nucleotide sequence ID" value="NZ_FMZM01000008.1"/>
</dbReference>
<dbReference type="Proteomes" id="UP000199034">
    <property type="component" value="Unassembled WGS sequence"/>
</dbReference>
<proteinExistence type="predicted"/>
<accession>A0A1G6V9M3</accession>
<reference evidence="1 2" key="1">
    <citation type="submission" date="2016-10" db="EMBL/GenBank/DDBJ databases">
        <authorList>
            <person name="de Groot N.N."/>
        </authorList>
    </citation>
    <scope>NUCLEOTIDE SEQUENCE [LARGE SCALE GENOMIC DNA]</scope>
    <source>
        <strain evidence="1 2">CGMCC 4.6858</strain>
    </source>
</reference>
<evidence type="ECO:0000313" key="2">
    <source>
        <dbReference type="Proteomes" id="UP000199034"/>
    </source>
</evidence>
<organism evidence="1 2">
    <name type="scientific">Nocardioides lianchengensis</name>
    <dbReference type="NCBI Taxonomy" id="1045774"/>
    <lineage>
        <taxon>Bacteria</taxon>
        <taxon>Bacillati</taxon>
        <taxon>Actinomycetota</taxon>
        <taxon>Actinomycetes</taxon>
        <taxon>Propionibacteriales</taxon>
        <taxon>Nocardioidaceae</taxon>
        <taxon>Nocardioides</taxon>
    </lineage>
</organism>
<sequence>MQHLLLVAATILTSDPVPEDEDVVAGWPGFVIFIGLILAVAVLGYFLTKQLKRTEANRKAGVFGPVDDEEPRDPEEPRS</sequence>
<evidence type="ECO:0000313" key="1">
    <source>
        <dbReference type="EMBL" id="SDD49717.1"/>
    </source>
</evidence>
<dbReference type="AlphaFoldDB" id="A0A1G6V9M3"/>
<keyword evidence="2" id="KW-1185">Reference proteome</keyword>
<dbReference type="EMBL" id="FMZM01000008">
    <property type="protein sequence ID" value="SDD49717.1"/>
    <property type="molecule type" value="Genomic_DNA"/>
</dbReference>
<dbReference type="OrthoDB" id="3789674at2"/>
<dbReference type="STRING" id="1045774.SAMN05421872_108229"/>
<gene>
    <name evidence="1" type="ORF">SAMN05421872_108229</name>
</gene>
<name>A0A1G6V9M3_9ACTN</name>